<keyword evidence="4" id="KW-1185">Reference proteome</keyword>
<name>A0A176VT62_MARPO</name>
<keyword evidence="2" id="KW-0812">Transmembrane</keyword>
<evidence type="ECO:0000256" key="1">
    <source>
        <dbReference type="SAM" id="MobiDB-lite"/>
    </source>
</evidence>
<evidence type="ECO:0000313" key="3">
    <source>
        <dbReference type="EMBL" id="OAE23522.1"/>
    </source>
</evidence>
<keyword evidence="2" id="KW-0472">Membrane</keyword>
<evidence type="ECO:0000313" key="4">
    <source>
        <dbReference type="Proteomes" id="UP000077202"/>
    </source>
</evidence>
<reference evidence="3" key="1">
    <citation type="submission" date="2016-03" db="EMBL/GenBank/DDBJ databases">
        <title>Mechanisms controlling the formation of the plant cell surface in tip-growing cells are functionally conserved among land plants.</title>
        <authorList>
            <person name="Honkanen S."/>
            <person name="Jones V.A."/>
            <person name="Morieri G."/>
            <person name="Champion C."/>
            <person name="Hetherington A.J."/>
            <person name="Kelly S."/>
            <person name="Saint-Marcoux D."/>
            <person name="Proust H."/>
            <person name="Prescott H."/>
            <person name="Dolan L."/>
        </authorList>
    </citation>
    <scope>NUCLEOTIDE SEQUENCE [LARGE SCALE GENOMIC DNA]</scope>
    <source>
        <tissue evidence="3">Whole gametophyte</tissue>
    </source>
</reference>
<feature type="region of interest" description="Disordered" evidence="1">
    <location>
        <begin position="52"/>
        <end position="113"/>
    </location>
</feature>
<protein>
    <submittedName>
        <fullName evidence="3">Uncharacterized protein</fullName>
    </submittedName>
</protein>
<evidence type="ECO:0000256" key="2">
    <source>
        <dbReference type="SAM" id="Phobius"/>
    </source>
</evidence>
<accession>A0A176VT62</accession>
<gene>
    <name evidence="3" type="ORF">AXG93_333s1130</name>
</gene>
<organism evidence="3 4">
    <name type="scientific">Marchantia polymorpha subsp. ruderalis</name>
    <dbReference type="NCBI Taxonomy" id="1480154"/>
    <lineage>
        <taxon>Eukaryota</taxon>
        <taxon>Viridiplantae</taxon>
        <taxon>Streptophyta</taxon>
        <taxon>Embryophyta</taxon>
        <taxon>Marchantiophyta</taxon>
        <taxon>Marchantiopsida</taxon>
        <taxon>Marchantiidae</taxon>
        <taxon>Marchantiales</taxon>
        <taxon>Marchantiaceae</taxon>
        <taxon>Marchantia</taxon>
    </lineage>
</organism>
<comment type="caution">
    <text evidence="3">The sequence shown here is derived from an EMBL/GenBank/DDBJ whole genome shotgun (WGS) entry which is preliminary data.</text>
</comment>
<feature type="compositionally biased region" description="Basic and acidic residues" evidence="1">
    <location>
        <begin position="17"/>
        <end position="29"/>
    </location>
</feature>
<dbReference type="EMBL" id="LVLJ01002828">
    <property type="protein sequence ID" value="OAE23522.1"/>
    <property type="molecule type" value="Genomic_DNA"/>
</dbReference>
<proteinExistence type="predicted"/>
<feature type="transmembrane region" description="Helical" evidence="2">
    <location>
        <begin position="141"/>
        <end position="160"/>
    </location>
</feature>
<keyword evidence="2" id="KW-1133">Transmembrane helix</keyword>
<dbReference type="Proteomes" id="UP000077202">
    <property type="component" value="Unassembled WGS sequence"/>
</dbReference>
<feature type="transmembrane region" description="Helical" evidence="2">
    <location>
        <begin position="181"/>
        <end position="205"/>
    </location>
</feature>
<sequence length="210" mass="22666">MQLSFPVGGQAGRQAGTKKETRRQERWRGGREPDMCCAVKVLLLILLWQDPPGQGEEGPRGPNDEAAAWGPPAGQGGKDRTQNLGAGGQAGRRRVRTRPPTPGRGQPRPGLALSPRSALGAVSSILALYDVSLSTTTVDVFSAAYAVLPIIQQCVFVVALHAHQEDIDRYHNSLQQKSANALWWIAWTGAICNFTWLSCGLLLSFNLPST</sequence>
<dbReference type="AlphaFoldDB" id="A0A176VT62"/>
<feature type="region of interest" description="Disordered" evidence="1">
    <location>
        <begin position="1"/>
        <end position="29"/>
    </location>
</feature>